<reference evidence="7" key="1">
    <citation type="journal article" date="2020" name="bioRxiv">
        <title>Whole genome comparisons of ergot fungi reveals the divergence and evolution of species within the genus Claviceps are the result of varying mechanisms driving genome evolution and host range expansion.</title>
        <authorList>
            <person name="Wyka S.A."/>
            <person name="Mondo S.J."/>
            <person name="Liu M."/>
            <person name="Dettman J."/>
            <person name="Nalam V."/>
            <person name="Broders K.D."/>
        </authorList>
    </citation>
    <scope>NUCLEOTIDE SEQUENCE</scope>
    <source>
        <strain evidence="7">CCC 602</strain>
    </source>
</reference>
<organism evidence="7 8">
    <name type="scientific">Claviceps pusilla</name>
    <dbReference type="NCBI Taxonomy" id="123648"/>
    <lineage>
        <taxon>Eukaryota</taxon>
        <taxon>Fungi</taxon>
        <taxon>Dikarya</taxon>
        <taxon>Ascomycota</taxon>
        <taxon>Pezizomycotina</taxon>
        <taxon>Sordariomycetes</taxon>
        <taxon>Hypocreomycetidae</taxon>
        <taxon>Hypocreales</taxon>
        <taxon>Clavicipitaceae</taxon>
        <taxon>Claviceps</taxon>
    </lineage>
</organism>
<keyword evidence="3" id="KW-0285">Flavoprotein</keyword>
<evidence type="ECO:0000313" key="7">
    <source>
        <dbReference type="EMBL" id="KAG5995444.1"/>
    </source>
</evidence>
<dbReference type="PIRSF" id="PIRSF000137">
    <property type="entry name" value="Alcohol_oxidase"/>
    <property type="match status" value="1"/>
</dbReference>
<evidence type="ECO:0000259" key="5">
    <source>
        <dbReference type="PROSITE" id="PS00623"/>
    </source>
</evidence>
<comment type="similarity">
    <text evidence="1 3">Belongs to the GMC oxidoreductase family.</text>
</comment>
<feature type="binding site" evidence="2">
    <location>
        <position position="235"/>
    </location>
    <ligand>
        <name>FAD</name>
        <dbReference type="ChEBI" id="CHEBI:57692"/>
    </ligand>
</feature>
<keyword evidence="8" id="KW-1185">Reference proteome</keyword>
<dbReference type="AlphaFoldDB" id="A0A9P7N6K7"/>
<dbReference type="SUPFAM" id="SSF51905">
    <property type="entry name" value="FAD/NAD(P)-binding domain"/>
    <property type="match status" value="1"/>
</dbReference>
<name>A0A9P7N6K7_9HYPO</name>
<gene>
    <name evidence="7" type="ORF">E4U43_003028</name>
</gene>
<dbReference type="InterPro" id="IPR000172">
    <property type="entry name" value="GMC_OxRdtase_N"/>
</dbReference>
<feature type="binding site" evidence="2">
    <location>
        <begin position="553"/>
        <end position="554"/>
    </location>
    <ligand>
        <name>FAD</name>
        <dbReference type="ChEBI" id="CHEBI:57692"/>
    </ligand>
</feature>
<dbReference type="InterPro" id="IPR012132">
    <property type="entry name" value="GMC_OxRdtase"/>
</dbReference>
<dbReference type="PANTHER" id="PTHR11552">
    <property type="entry name" value="GLUCOSE-METHANOL-CHOLINE GMC OXIDOREDUCTASE"/>
    <property type="match status" value="1"/>
</dbReference>
<evidence type="ECO:0000256" key="1">
    <source>
        <dbReference type="ARBA" id="ARBA00010790"/>
    </source>
</evidence>
<dbReference type="InterPro" id="IPR036188">
    <property type="entry name" value="FAD/NAD-bd_sf"/>
</dbReference>
<dbReference type="GO" id="GO:0050660">
    <property type="term" value="F:flavin adenine dinucleotide binding"/>
    <property type="evidence" value="ECO:0007669"/>
    <property type="project" value="InterPro"/>
</dbReference>
<evidence type="ECO:0000313" key="8">
    <source>
        <dbReference type="Proteomes" id="UP000748025"/>
    </source>
</evidence>
<dbReference type="InterPro" id="IPR007867">
    <property type="entry name" value="GMC_OxRtase_C"/>
</dbReference>
<comment type="caution">
    <text evidence="7">The sequence shown here is derived from an EMBL/GenBank/DDBJ whole genome shotgun (WGS) entry which is preliminary data.</text>
</comment>
<keyword evidence="2 3" id="KW-0274">FAD</keyword>
<comment type="cofactor">
    <cofactor evidence="2">
        <name>FAD</name>
        <dbReference type="ChEBI" id="CHEBI:57692"/>
    </cofactor>
</comment>
<protein>
    <recommendedName>
        <fullName evidence="5 6">Glucose-methanol-choline oxidoreductase N-terminal domain-containing protein</fullName>
    </recommendedName>
</protein>
<dbReference type="GO" id="GO:0016614">
    <property type="term" value="F:oxidoreductase activity, acting on CH-OH group of donors"/>
    <property type="evidence" value="ECO:0007669"/>
    <property type="project" value="InterPro"/>
</dbReference>
<dbReference type="PROSITE" id="PS00623">
    <property type="entry name" value="GMC_OXRED_1"/>
    <property type="match status" value="1"/>
</dbReference>
<feature type="region of interest" description="Disordered" evidence="4">
    <location>
        <begin position="501"/>
        <end position="527"/>
    </location>
</feature>
<dbReference type="Proteomes" id="UP000748025">
    <property type="component" value="Unassembled WGS sequence"/>
</dbReference>
<dbReference type="PROSITE" id="PS00624">
    <property type="entry name" value="GMC_OXRED_2"/>
    <property type="match status" value="1"/>
</dbReference>
<sequence>MGSLEATRAEYDIILAGGGTAACIVAARLAEADPSLSILVIEQGPNNLNDPAITTPALFWAHLRSESKYTTFYKGHKEESLNGRETVVPVGRVLGGGSSINFMMYTRAQACDYDAWNTEGWDSETLISLSKKLETFHPDGPEYDKSVHGYSGPINVSIGTYEPVGPRADIIAGAVAVGEKEFADLQDFKTGSGIAPWFRYVSPDGKRQDVAHRYLHPLMASGKYPNLHLLVETTVSRVLFQGTRASGVECQPTVAADRPATGSAKPEPSTITARKLVVVSAGAFGTPLLLERSGIGNEQTLSRLDIPLVAHLPGVGEEYQDHNLMEFTYKADLAPSETLDALISGRMDPVALEKEKHPILGWNGVDLVAKLRPSEAEVAQLGPDFQRLWDRDFKDQPERPLMLLAALFMSLGGPEEMAEAMGGQTHQYITMGAYTAYPYSRGSVHIVSRDPFAAPSFHSGFLSHPADVKKLLWAYKKQREIMRRTNLFQAEVPIRQPAFPKGSKAALTDHHPVRGGGGYSSPEERRALPPIEYDADDDAAIEEYIRANMHTSWHSMGTCKMAPRDQNGVVDKALNVHGVTNLKIADLSICPENVAANTYNTAMIVGEKAAMIIAGELGLHIPG</sequence>
<evidence type="ECO:0000256" key="3">
    <source>
        <dbReference type="RuleBase" id="RU003968"/>
    </source>
</evidence>
<dbReference type="EMBL" id="SRPW01002137">
    <property type="protein sequence ID" value="KAG5995444.1"/>
    <property type="molecule type" value="Genomic_DNA"/>
</dbReference>
<dbReference type="Gene3D" id="3.50.50.60">
    <property type="entry name" value="FAD/NAD(P)-binding domain"/>
    <property type="match status" value="1"/>
</dbReference>
<accession>A0A9P7N6K7</accession>
<dbReference type="PANTHER" id="PTHR11552:SF78">
    <property type="entry name" value="GLUCOSE-METHANOL-CHOLINE OXIDOREDUCTASE N-TERMINAL DOMAIN-CONTAINING PROTEIN"/>
    <property type="match status" value="1"/>
</dbReference>
<feature type="binding site" evidence="2">
    <location>
        <position position="93"/>
    </location>
    <ligand>
        <name>FAD</name>
        <dbReference type="ChEBI" id="CHEBI:57692"/>
    </ligand>
</feature>
<feature type="domain" description="Glucose-methanol-choline oxidoreductase N-terminal" evidence="6">
    <location>
        <begin position="282"/>
        <end position="296"/>
    </location>
</feature>
<proteinExistence type="inferred from homology"/>
<dbReference type="Pfam" id="PF05199">
    <property type="entry name" value="GMC_oxred_C"/>
    <property type="match status" value="1"/>
</dbReference>
<dbReference type="Gene3D" id="3.30.560.10">
    <property type="entry name" value="Glucose Oxidase, domain 3"/>
    <property type="match status" value="1"/>
</dbReference>
<dbReference type="SUPFAM" id="SSF54373">
    <property type="entry name" value="FAD-linked reductases, C-terminal domain"/>
    <property type="match status" value="1"/>
</dbReference>
<evidence type="ECO:0000256" key="4">
    <source>
        <dbReference type="SAM" id="MobiDB-lite"/>
    </source>
</evidence>
<dbReference type="Pfam" id="PF00732">
    <property type="entry name" value="GMC_oxred_N"/>
    <property type="match status" value="1"/>
</dbReference>
<feature type="domain" description="Glucose-methanol-choline oxidoreductase N-terminal" evidence="5">
    <location>
        <begin position="91"/>
        <end position="114"/>
    </location>
</feature>
<evidence type="ECO:0000256" key="2">
    <source>
        <dbReference type="PIRSR" id="PIRSR000137-2"/>
    </source>
</evidence>
<evidence type="ECO:0000259" key="6">
    <source>
        <dbReference type="PROSITE" id="PS00624"/>
    </source>
</evidence>
<dbReference type="OrthoDB" id="269227at2759"/>